<organism evidence="3 6">
    <name type="scientific">Burkholderia gladioli</name>
    <name type="common">Pseudomonas marginata</name>
    <name type="synonym">Phytomonas marginata</name>
    <dbReference type="NCBI Taxonomy" id="28095"/>
    <lineage>
        <taxon>Bacteria</taxon>
        <taxon>Pseudomonadati</taxon>
        <taxon>Pseudomonadota</taxon>
        <taxon>Betaproteobacteria</taxon>
        <taxon>Burkholderiales</taxon>
        <taxon>Burkholderiaceae</taxon>
        <taxon>Burkholderia</taxon>
    </lineage>
</organism>
<dbReference type="SUPFAM" id="SSF52540">
    <property type="entry name" value="P-loop containing nucleoside triphosphate hydrolases"/>
    <property type="match status" value="1"/>
</dbReference>
<gene>
    <name evidence="3" type="ORF">CRM94_13750</name>
    <name evidence="2" type="ORF">DM48_1924</name>
    <name evidence="4" type="ORF">NYZ96_20190</name>
</gene>
<sequence length="213" mass="22677">MSVTRDVDFAALVAALADADPAARRIVAVAGPPGAGKSTFAERLREALDAPAPGRAALLAMDGFHYDDRVLEARGDRPRKGAPHTFDIDGLGAMLARLKADDGREIAVPVFDRSIEIARAGAAIIPAGARIVVVEGNYLLLDDPAWAPLRAFFDLTVMLQVPRAVLVERLSARWHGYGMSEAAIVEKLDGNDLPNVDRVLTGCVAADFRVANV</sequence>
<dbReference type="EMBL" id="CP104215">
    <property type="protein sequence ID" value="UWX73863.1"/>
    <property type="molecule type" value="Genomic_DNA"/>
</dbReference>
<evidence type="ECO:0000259" key="1">
    <source>
        <dbReference type="Pfam" id="PF00485"/>
    </source>
</evidence>
<dbReference type="Proteomes" id="UP000220629">
    <property type="component" value="Unassembled WGS sequence"/>
</dbReference>
<evidence type="ECO:0000313" key="3">
    <source>
        <dbReference type="EMBL" id="PEH43119.1"/>
    </source>
</evidence>
<dbReference type="EC" id="2.7.1.4" evidence="2"/>
<proteinExistence type="predicted"/>
<dbReference type="GeneID" id="66460030"/>
<dbReference type="GO" id="GO:0008865">
    <property type="term" value="F:fructokinase activity"/>
    <property type="evidence" value="ECO:0007669"/>
    <property type="project" value="UniProtKB-EC"/>
</dbReference>
<dbReference type="RefSeq" id="WP_036055714.1">
    <property type="nucleotide sequence ID" value="NZ_CADEPO010000003.1"/>
</dbReference>
<dbReference type="PANTHER" id="PTHR10285">
    <property type="entry name" value="URIDINE KINASE"/>
    <property type="match status" value="1"/>
</dbReference>
<dbReference type="EMBL" id="PDDY01000001">
    <property type="protein sequence ID" value="PEH43119.1"/>
    <property type="molecule type" value="Genomic_DNA"/>
</dbReference>
<reference evidence="3" key="3">
    <citation type="submission" date="2017-09" db="EMBL/GenBank/DDBJ databases">
        <title>FDA dAtabase for Regulatory Grade micrObial Sequences (FDA-ARGOS): Supporting development and validation of Infectious Disease Dx tests.</title>
        <authorList>
            <person name="Minogue T."/>
            <person name="Wolcott M."/>
            <person name="Wasieloski L."/>
            <person name="Aguilar W."/>
            <person name="Moore D."/>
            <person name="Tallon L.J."/>
            <person name="Sadzewicz L."/>
            <person name="Ott S."/>
            <person name="Zhao X."/>
            <person name="Nagaraj S."/>
            <person name="Vavikolanu K."/>
            <person name="Aluvathingal J."/>
            <person name="Nadendla S."/>
            <person name="Sichtig H."/>
        </authorList>
    </citation>
    <scope>NUCLEOTIDE SEQUENCE</scope>
    <source>
        <strain evidence="3">FDAARGOS_390</strain>
    </source>
</reference>
<evidence type="ECO:0000313" key="6">
    <source>
        <dbReference type="Proteomes" id="UP000220629"/>
    </source>
</evidence>
<dbReference type="KEGG" id="bgo:BM43_5841"/>
<name>A0A095FD67_BURGA</name>
<dbReference type="Proteomes" id="UP001059745">
    <property type="component" value="Chromosome 2"/>
</dbReference>
<evidence type="ECO:0000313" key="2">
    <source>
        <dbReference type="EMBL" id="KGC15656.1"/>
    </source>
</evidence>
<keyword evidence="2" id="KW-0808">Transferase</keyword>
<dbReference type="Gene3D" id="3.40.50.300">
    <property type="entry name" value="P-loop containing nucleotide triphosphate hydrolases"/>
    <property type="match status" value="1"/>
</dbReference>
<dbReference type="GO" id="GO:0005524">
    <property type="term" value="F:ATP binding"/>
    <property type="evidence" value="ECO:0007669"/>
    <property type="project" value="InterPro"/>
</dbReference>
<protein>
    <submittedName>
        <fullName evidence="2">Fructokinase</fullName>
        <ecNumber evidence="2">2.7.1.4</ecNumber>
    </submittedName>
    <submittedName>
        <fullName evidence="3">Nucleoside/nucleotide kinase family protein</fullName>
    </submittedName>
</protein>
<evidence type="ECO:0000313" key="4">
    <source>
        <dbReference type="EMBL" id="UWX73863.1"/>
    </source>
</evidence>
<dbReference type="Proteomes" id="UP000029590">
    <property type="component" value="Unassembled WGS sequence"/>
</dbReference>
<dbReference type="InterPro" id="IPR027417">
    <property type="entry name" value="P-loop_NTPase"/>
</dbReference>
<dbReference type="AlphaFoldDB" id="A0A095FD67"/>
<reference evidence="2 5" key="1">
    <citation type="submission" date="2014-04" db="EMBL/GenBank/DDBJ databases">
        <authorList>
            <person name="Bishop-Lilly K.A."/>
            <person name="Broomall S.M."/>
            <person name="Chain P.S."/>
            <person name="Chertkov O."/>
            <person name="Coyne S.R."/>
            <person name="Daligault H.E."/>
            <person name="Davenport K.W."/>
            <person name="Erkkila T."/>
            <person name="Frey K.G."/>
            <person name="Gibbons H.S."/>
            <person name="Gu W."/>
            <person name="Jaissle J."/>
            <person name="Johnson S.L."/>
            <person name="Koroleva G.I."/>
            <person name="Ladner J.T."/>
            <person name="Lo C.-C."/>
            <person name="Minogue T.D."/>
            <person name="Munk C."/>
            <person name="Palacios G.F."/>
            <person name="Redden C.L."/>
            <person name="Rosenzweig C.N."/>
            <person name="Scholz M.B."/>
            <person name="Teshima H."/>
            <person name="Xu Y."/>
        </authorList>
    </citation>
    <scope>NUCLEOTIDE SEQUENCE [LARGE SCALE GENOMIC DNA]</scope>
    <source>
        <strain evidence="2">Gladioli</strain>
        <strain evidence="5">gladioli</strain>
    </source>
</reference>
<dbReference type="NCBIfam" id="NF006746">
    <property type="entry name" value="PRK09270.1-5"/>
    <property type="match status" value="1"/>
</dbReference>
<accession>A0A095FD67</accession>
<dbReference type="OrthoDB" id="1550976at2"/>
<reference evidence="4" key="4">
    <citation type="submission" date="2022-09" db="EMBL/GenBank/DDBJ databases">
        <title>Genomic of Burkholderia gladioli.</title>
        <authorList>
            <person name="Wu H."/>
        </authorList>
    </citation>
    <scope>NUCLEOTIDE SEQUENCE</scope>
    <source>
        <strain evidence="4">ZN-S4</strain>
    </source>
</reference>
<dbReference type="Pfam" id="PF00485">
    <property type="entry name" value="PRK"/>
    <property type="match status" value="1"/>
</dbReference>
<dbReference type="InterPro" id="IPR006083">
    <property type="entry name" value="PRK/URK"/>
</dbReference>
<evidence type="ECO:0000313" key="5">
    <source>
        <dbReference type="Proteomes" id="UP000029590"/>
    </source>
</evidence>
<reference evidence="6" key="2">
    <citation type="submission" date="2017-09" db="EMBL/GenBank/DDBJ databases">
        <title>FDA dAtabase for Regulatory Grade micrObial Sequences (FDA-ARGOS): Supporting development and validation of Infectious Disease Dx tests.</title>
        <authorList>
            <person name="Minogue T."/>
            <person name="Wolcott M."/>
            <person name="Wasieloski L."/>
            <person name="Aguilar W."/>
            <person name="Moore D."/>
            <person name="Tallon L."/>
            <person name="Sadzewicz L."/>
            <person name="Ott S."/>
            <person name="Zhao X."/>
            <person name="Nagaraj S."/>
            <person name="Vavikolanu K."/>
            <person name="Aluvathingal J."/>
            <person name="Nadendla S."/>
            <person name="Sichtig H."/>
        </authorList>
    </citation>
    <scope>NUCLEOTIDE SEQUENCE [LARGE SCALE GENOMIC DNA]</scope>
    <source>
        <strain evidence="6">FDAARGOS_390</strain>
    </source>
</reference>
<dbReference type="EMBL" id="JPGG01000016">
    <property type="protein sequence ID" value="KGC15656.1"/>
    <property type="molecule type" value="Genomic_DNA"/>
</dbReference>
<keyword evidence="3" id="KW-0418">Kinase</keyword>
<feature type="domain" description="Phosphoribulokinase/uridine kinase" evidence="1">
    <location>
        <begin position="26"/>
        <end position="165"/>
    </location>
</feature>